<dbReference type="AlphaFoldDB" id="A0AAD4PRR9"/>
<accession>A0AAD4PRR9</accession>
<name>A0AAD4PRR9_9MUSC</name>
<feature type="compositionally biased region" description="Basic and acidic residues" evidence="1">
    <location>
        <begin position="114"/>
        <end position="128"/>
    </location>
</feature>
<evidence type="ECO:0000313" key="2">
    <source>
        <dbReference type="EMBL" id="KAH8387269.1"/>
    </source>
</evidence>
<reference evidence="2" key="1">
    <citation type="journal article" date="2021" name="Mol. Ecol. Resour.">
        <title>Phylogenomic analyses of the genus Drosophila reveals genomic signals of climate adaptation.</title>
        <authorList>
            <person name="Li F."/>
            <person name="Rane R.V."/>
            <person name="Luria V."/>
            <person name="Xiong Z."/>
            <person name="Chen J."/>
            <person name="Li Z."/>
            <person name="Catullo R.A."/>
            <person name="Griffin P.C."/>
            <person name="Schiffer M."/>
            <person name="Pearce S."/>
            <person name="Lee S.F."/>
            <person name="McElroy K."/>
            <person name="Stocker A."/>
            <person name="Shirriffs J."/>
            <person name="Cockerell F."/>
            <person name="Coppin C."/>
            <person name="Sgro C.M."/>
            <person name="Karger A."/>
            <person name="Cain J.W."/>
            <person name="Weber J.A."/>
            <person name="Santpere G."/>
            <person name="Kirschner M.W."/>
            <person name="Hoffmann A.A."/>
            <person name="Oakeshott J.G."/>
            <person name="Zhang G."/>
        </authorList>
    </citation>
    <scope>NUCLEOTIDE SEQUENCE</scope>
    <source>
        <strain evidence="2">BGI-SZ-2011g</strain>
    </source>
</reference>
<feature type="compositionally biased region" description="Basic and acidic residues" evidence="1">
    <location>
        <begin position="177"/>
        <end position="192"/>
    </location>
</feature>
<feature type="compositionally biased region" description="Basic residues" evidence="1">
    <location>
        <begin position="165"/>
        <end position="176"/>
    </location>
</feature>
<dbReference type="EMBL" id="JAJJHW010000095">
    <property type="protein sequence ID" value="KAH8387269.1"/>
    <property type="molecule type" value="Genomic_DNA"/>
</dbReference>
<sequence>MQSTPTRFFGCLWKQTAMQHLATMGRQLQLQKFATRHMASKGGNWSDRDDGDRNRTTMMTQRDGPSRPIMRETNMWKDPQRLDTKWLRARDPRRYRPDFGQTEPHSLRKQFMRSPDERTRDAMSRDWEAALQMNERSRRQTQLVVQKRNHDKMFKQLSRNESGRRSRSKYATKKRHQSESKSRQAGRRASDD</sequence>
<gene>
    <name evidence="2" type="ORF">KR093_006020</name>
</gene>
<protein>
    <submittedName>
        <fullName evidence="2">Uncharacterized protein</fullName>
    </submittedName>
</protein>
<feature type="compositionally biased region" description="Basic and acidic residues" evidence="1">
    <location>
        <begin position="46"/>
        <end position="55"/>
    </location>
</feature>
<dbReference type="Proteomes" id="UP001200034">
    <property type="component" value="Unassembled WGS sequence"/>
</dbReference>
<proteinExistence type="predicted"/>
<evidence type="ECO:0000313" key="3">
    <source>
        <dbReference type="Proteomes" id="UP001200034"/>
    </source>
</evidence>
<organism evidence="2 3">
    <name type="scientific">Drosophila rubida</name>
    <dbReference type="NCBI Taxonomy" id="30044"/>
    <lineage>
        <taxon>Eukaryota</taxon>
        <taxon>Metazoa</taxon>
        <taxon>Ecdysozoa</taxon>
        <taxon>Arthropoda</taxon>
        <taxon>Hexapoda</taxon>
        <taxon>Insecta</taxon>
        <taxon>Pterygota</taxon>
        <taxon>Neoptera</taxon>
        <taxon>Endopterygota</taxon>
        <taxon>Diptera</taxon>
        <taxon>Brachycera</taxon>
        <taxon>Muscomorpha</taxon>
        <taxon>Ephydroidea</taxon>
        <taxon>Drosophilidae</taxon>
        <taxon>Drosophila</taxon>
    </lineage>
</organism>
<comment type="caution">
    <text evidence="2">The sequence shown here is derived from an EMBL/GenBank/DDBJ whole genome shotgun (WGS) entry which is preliminary data.</text>
</comment>
<keyword evidence="3" id="KW-1185">Reference proteome</keyword>
<feature type="region of interest" description="Disordered" evidence="1">
    <location>
        <begin position="39"/>
        <end position="71"/>
    </location>
</feature>
<feature type="region of interest" description="Disordered" evidence="1">
    <location>
        <begin position="94"/>
        <end position="192"/>
    </location>
</feature>
<evidence type="ECO:0000256" key="1">
    <source>
        <dbReference type="SAM" id="MobiDB-lite"/>
    </source>
</evidence>